<proteinExistence type="predicted"/>
<name>A0A4D7BZ42_9SPHN</name>
<keyword evidence="2" id="KW-1185">Reference proteome</keyword>
<dbReference type="EMBL" id="CP039704">
    <property type="protein sequence ID" value="QCI78764.1"/>
    <property type="molecule type" value="Genomic_DNA"/>
</dbReference>
<accession>A0A4D7BZ42</accession>
<gene>
    <name evidence="1" type="ORF">E6W36_01315</name>
</gene>
<organism evidence="1 2">
    <name type="scientific">Hankyongella ginsenosidimutans</name>
    <dbReference type="NCBI Taxonomy" id="1763828"/>
    <lineage>
        <taxon>Bacteria</taxon>
        <taxon>Pseudomonadati</taxon>
        <taxon>Pseudomonadota</taxon>
        <taxon>Alphaproteobacteria</taxon>
        <taxon>Sphingomonadales</taxon>
        <taxon>Sphingomonadaceae</taxon>
        <taxon>Hankyongella</taxon>
    </lineage>
</organism>
<dbReference type="AlphaFoldDB" id="A0A4D7BZ42"/>
<dbReference type="RefSeq" id="WP_222873524.1">
    <property type="nucleotide sequence ID" value="NZ_CP039704.1"/>
</dbReference>
<evidence type="ECO:0000313" key="1">
    <source>
        <dbReference type="EMBL" id="QCI78764.1"/>
    </source>
</evidence>
<protein>
    <submittedName>
        <fullName evidence="1">Uncharacterized protein</fullName>
    </submittedName>
</protein>
<dbReference type="Proteomes" id="UP000298714">
    <property type="component" value="Chromosome"/>
</dbReference>
<dbReference type="KEGG" id="hgn:E6W36_01315"/>
<reference evidence="2" key="1">
    <citation type="submission" date="2019-04" db="EMBL/GenBank/DDBJ databases">
        <title>Complete genome sequence of Sphingomonas sp. W1-2-3.</title>
        <authorList>
            <person name="Im W.T."/>
        </authorList>
    </citation>
    <scope>NUCLEOTIDE SEQUENCE [LARGE SCALE GENOMIC DNA]</scope>
    <source>
        <strain evidence="2">W1-2-3</strain>
    </source>
</reference>
<evidence type="ECO:0000313" key="2">
    <source>
        <dbReference type="Proteomes" id="UP000298714"/>
    </source>
</evidence>
<sequence>MMQPVAGGWQVQLVRPQALEARDVVLEALDAAGDVVGENSEAFPAGESVLTMTIAVPPALAAKVSRLRVRGQAMAAGVSLIDAGSTRPASCWWARRRARAPCNPVFTICAARWSPTPIWWSAGWTACRRTTPVS</sequence>